<dbReference type="HAMAP" id="MF_00278">
    <property type="entry name" value="HisH"/>
    <property type="match status" value="1"/>
</dbReference>
<dbReference type="Proteomes" id="UP000034894">
    <property type="component" value="Unassembled WGS sequence"/>
</dbReference>
<dbReference type="GO" id="GO:0004359">
    <property type="term" value="F:glutaminase activity"/>
    <property type="evidence" value="ECO:0007669"/>
    <property type="project" value="UniProtKB-EC"/>
</dbReference>
<evidence type="ECO:0000256" key="1">
    <source>
        <dbReference type="ARBA" id="ARBA00005091"/>
    </source>
</evidence>
<evidence type="ECO:0000256" key="7">
    <source>
        <dbReference type="ARBA" id="ARBA00023239"/>
    </source>
</evidence>
<dbReference type="PROSITE" id="PS51273">
    <property type="entry name" value="GATASE_TYPE_1"/>
    <property type="match status" value="1"/>
</dbReference>
<keyword evidence="10" id="KW-0963">Cytoplasm</keyword>
<dbReference type="NCBIfam" id="TIGR01855">
    <property type="entry name" value="IMP_synth_hisH"/>
    <property type="match status" value="1"/>
</dbReference>
<comment type="caution">
    <text evidence="13">The sequence shown here is derived from an EMBL/GenBank/DDBJ whole genome shotgun (WGS) entry which is preliminary data.</text>
</comment>
<dbReference type="EC" id="3.5.1.2" evidence="10"/>
<feature type="domain" description="Glutamine amidotransferase" evidence="12">
    <location>
        <begin position="4"/>
        <end position="198"/>
    </location>
</feature>
<evidence type="ECO:0000256" key="6">
    <source>
        <dbReference type="ARBA" id="ARBA00023102"/>
    </source>
</evidence>
<feature type="active site" evidence="10 11">
    <location>
        <position position="181"/>
    </location>
</feature>
<accession>A0A0G1FNT6</accession>
<protein>
    <recommendedName>
        <fullName evidence="10">Imidazole glycerol phosphate synthase subunit HisH</fullName>
        <ecNumber evidence="10">4.3.2.10</ecNumber>
    </recommendedName>
    <alternativeName>
        <fullName evidence="10">IGP synthase glutaminase subunit</fullName>
        <ecNumber evidence="10">3.5.1.2</ecNumber>
    </alternativeName>
    <alternativeName>
        <fullName evidence="10">IGP synthase subunit HisH</fullName>
    </alternativeName>
    <alternativeName>
        <fullName evidence="10">ImGP synthase subunit HisH</fullName>
        <shortName evidence="10">IGPS subunit HisH</shortName>
    </alternativeName>
</protein>
<feature type="active site" description="Nucleophile" evidence="10 11">
    <location>
        <position position="79"/>
    </location>
</feature>
<dbReference type="EC" id="4.3.2.10" evidence="10"/>
<keyword evidence="7 10" id="KW-0456">Lyase</keyword>
<dbReference type="PATRIC" id="fig|1618443.3.peg.1168"/>
<dbReference type="Gene3D" id="3.40.50.880">
    <property type="match status" value="1"/>
</dbReference>
<evidence type="ECO:0000256" key="3">
    <source>
        <dbReference type="ARBA" id="ARBA00022605"/>
    </source>
</evidence>
<dbReference type="GO" id="GO:0000107">
    <property type="term" value="F:imidazoleglycerol-phosphate synthase activity"/>
    <property type="evidence" value="ECO:0007669"/>
    <property type="project" value="UniProtKB-UniRule"/>
</dbReference>
<reference evidence="13 14" key="1">
    <citation type="journal article" date="2015" name="Nature">
        <title>rRNA introns, odd ribosomes, and small enigmatic genomes across a large radiation of phyla.</title>
        <authorList>
            <person name="Brown C.T."/>
            <person name="Hug L.A."/>
            <person name="Thomas B.C."/>
            <person name="Sharon I."/>
            <person name="Castelle C.J."/>
            <person name="Singh A."/>
            <person name="Wilkins M.J."/>
            <person name="Williams K.H."/>
            <person name="Banfield J.F."/>
        </authorList>
    </citation>
    <scope>NUCLEOTIDE SEQUENCE [LARGE SCALE GENOMIC DNA]</scope>
</reference>
<keyword evidence="4 10" id="KW-0378">Hydrolase</keyword>
<gene>
    <name evidence="10 13" type="primary">hisH</name>
    <name evidence="13" type="ORF">UV73_C0009G0007</name>
</gene>
<comment type="subunit">
    <text evidence="2 10">Heterodimer of HisH and HisF.</text>
</comment>
<comment type="function">
    <text evidence="10">IGPS catalyzes the conversion of PRFAR and glutamine to IGP, AICAR and glutamate. The HisH subunit catalyzes the hydrolysis of glutamine to glutamate and ammonia as part of the synthesis of IGP and AICAR. The resulting ammonia molecule is channeled to the active site of HisF.</text>
</comment>
<keyword evidence="5 10" id="KW-0315">Glutamine amidotransferase</keyword>
<name>A0A0G1FNT6_9BACT</name>
<feature type="active site" evidence="10 11">
    <location>
        <position position="183"/>
    </location>
</feature>
<keyword evidence="3 10" id="KW-0028">Amino-acid biosynthesis</keyword>
<dbReference type="InterPro" id="IPR010139">
    <property type="entry name" value="Imidazole-glycPsynth_HisH"/>
</dbReference>
<dbReference type="CDD" id="cd01748">
    <property type="entry name" value="GATase1_IGP_Synthase"/>
    <property type="match status" value="1"/>
</dbReference>
<evidence type="ECO:0000256" key="8">
    <source>
        <dbReference type="ARBA" id="ARBA00047838"/>
    </source>
</evidence>
<dbReference type="PANTHER" id="PTHR42701">
    <property type="entry name" value="IMIDAZOLE GLYCEROL PHOSPHATE SYNTHASE SUBUNIT HISH"/>
    <property type="match status" value="1"/>
</dbReference>
<dbReference type="AlphaFoldDB" id="A0A0G1FNT6"/>
<dbReference type="InterPro" id="IPR029062">
    <property type="entry name" value="Class_I_gatase-like"/>
</dbReference>
<dbReference type="InterPro" id="IPR017926">
    <property type="entry name" value="GATASE"/>
</dbReference>
<evidence type="ECO:0000259" key="12">
    <source>
        <dbReference type="Pfam" id="PF00117"/>
    </source>
</evidence>
<keyword evidence="13" id="KW-0328">Glycosyltransferase</keyword>
<dbReference type="GO" id="GO:0005737">
    <property type="term" value="C:cytoplasm"/>
    <property type="evidence" value="ECO:0007669"/>
    <property type="project" value="UniProtKB-SubCell"/>
</dbReference>
<evidence type="ECO:0000256" key="4">
    <source>
        <dbReference type="ARBA" id="ARBA00022801"/>
    </source>
</evidence>
<evidence type="ECO:0000313" key="13">
    <source>
        <dbReference type="EMBL" id="KKS96656.1"/>
    </source>
</evidence>
<dbReference type="SUPFAM" id="SSF52317">
    <property type="entry name" value="Class I glutamine amidotransferase-like"/>
    <property type="match status" value="1"/>
</dbReference>
<comment type="subcellular location">
    <subcellularLocation>
        <location evidence="10">Cytoplasm</location>
    </subcellularLocation>
</comment>
<evidence type="ECO:0000256" key="9">
    <source>
        <dbReference type="ARBA" id="ARBA00049534"/>
    </source>
</evidence>
<organism evidence="13 14">
    <name type="scientific">Candidatus Gottesmanbacteria bacterium GW2011_GWA2_43_14</name>
    <dbReference type="NCBI Taxonomy" id="1618443"/>
    <lineage>
        <taxon>Bacteria</taxon>
        <taxon>Candidatus Gottesmaniibacteriota</taxon>
    </lineage>
</organism>
<evidence type="ECO:0000313" key="14">
    <source>
        <dbReference type="Proteomes" id="UP000034894"/>
    </source>
</evidence>
<comment type="catalytic activity">
    <reaction evidence="9 10">
        <text>L-glutamine + H2O = L-glutamate + NH4(+)</text>
        <dbReference type="Rhea" id="RHEA:15889"/>
        <dbReference type="ChEBI" id="CHEBI:15377"/>
        <dbReference type="ChEBI" id="CHEBI:28938"/>
        <dbReference type="ChEBI" id="CHEBI:29985"/>
        <dbReference type="ChEBI" id="CHEBI:58359"/>
        <dbReference type="EC" id="3.5.1.2"/>
    </reaction>
</comment>
<proteinExistence type="inferred from homology"/>
<dbReference type="GO" id="GO:0016829">
    <property type="term" value="F:lyase activity"/>
    <property type="evidence" value="ECO:0007669"/>
    <property type="project" value="UniProtKB-KW"/>
</dbReference>
<dbReference type="GO" id="GO:0000105">
    <property type="term" value="P:L-histidine biosynthetic process"/>
    <property type="evidence" value="ECO:0007669"/>
    <property type="project" value="UniProtKB-UniRule"/>
</dbReference>
<comment type="catalytic activity">
    <reaction evidence="8 10">
        <text>5-[(5-phospho-1-deoxy-D-ribulos-1-ylimino)methylamino]-1-(5-phospho-beta-D-ribosyl)imidazole-4-carboxamide + L-glutamine = D-erythro-1-(imidazol-4-yl)glycerol 3-phosphate + 5-amino-1-(5-phospho-beta-D-ribosyl)imidazole-4-carboxamide + L-glutamate + H(+)</text>
        <dbReference type="Rhea" id="RHEA:24793"/>
        <dbReference type="ChEBI" id="CHEBI:15378"/>
        <dbReference type="ChEBI" id="CHEBI:29985"/>
        <dbReference type="ChEBI" id="CHEBI:58278"/>
        <dbReference type="ChEBI" id="CHEBI:58359"/>
        <dbReference type="ChEBI" id="CHEBI:58475"/>
        <dbReference type="ChEBI" id="CHEBI:58525"/>
        <dbReference type="EC" id="4.3.2.10"/>
    </reaction>
</comment>
<evidence type="ECO:0000256" key="5">
    <source>
        <dbReference type="ARBA" id="ARBA00022962"/>
    </source>
</evidence>
<dbReference type="UniPathway" id="UPA00031">
    <property type="reaction ID" value="UER00010"/>
</dbReference>
<dbReference type="PANTHER" id="PTHR42701:SF1">
    <property type="entry name" value="IMIDAZOLE GLYCEROL PHOSPHATE SYNTHASE SUBUNIT HISH"/>
    <property type="match status" value="1"/>
</dbReference>
<evidence type="ECO:0000256" key="11">
    <source>
        <dbReference type="PIRSR" id="PIRSR000495-1"/>
    </source>
</evidence>
<dbReference type="EMBL" id="LCFP01000009">
    <property type="protein sequence ID" value="KKS96656.1"/>
    <property type="molecule type" value="Genomic_DNA"/>
</dbReference>
<dbReference type="PIRSF" id="PIRSF000495">
    <property type="entry name" value="Amidotransf_hisH"/>
    <property type="match status" value="1"/>
</dbReference>
<dbReference type="STRING" id="1618443.UV73_C0009G0007"/>
<evidence type="ECO:0000256" key="2">
    <source>
        <dbReference type="ARBA" id="ARBA00011152"/>
    </source>
</evidence>
<dbReference type="Pfam" id="PF00117">
    <property type="entry name" value="GATase"/>
    <property type="match status" value="1"/>
</dbReference>
<keyword evidence="6 10" id="KW-0368">Histidine biosynthesis</keyword>
<comment type="pathway">
    <text evidence="1 10">Amino-acid biosynthesis; L-histidine biosynthesis; L-histidine from 5-phospho-alpha-D-ribose 1-diphosphate: step 5/9.</text>
</comment>
<keyword evidence="13" id="KW-0808">Transferase</keyword>
<sequence>MIAVVDYGIGNIGSVANTINKLGFKFRITGDPEIIGKSKIIILPGVGSAAAGMANLKKLNLAETITDQLRNRKPFLGICLGMQLLFDYSEEGKVECLGFIKGKVLKFKKMKKVPHIGWNRVSFKSNGFKYSQGFKANSYFYFVNSYYCEPADKSIVAGTTDYGESFASVIIRNNLLATQFHPEKSGITGLYLLNNFFKHYL</sequence>
<evidence type="ECO:0000256" key="10">
    <source>
        <dbReference type="HAMAP-Rule" id="MF_00278"/>
    </source>
</evidence>